<feature type="transmembrane region" description="Helical" evidence="9">
    <location>
        <begin position="261"/>
        <end position="281"/>
    </location>
</feature>
<feature type="transmembrane region" description="Helical" evidence="9">
    <location>
        <begin position="192"/>
        <end position="213"/>
    </location>
</feature>
<dbReference type="CDD" id="cd06582">
    <property type="entry name" value="TM_PBP1_LivH_like"/>
    <property type="match status" value="1"/>
</dbReference>
<dbReference type="Proteomes" id="UP000636264">
    <property type="component" value="Unassembled WGS sequence"/>
</dbReference>
<evidence type="ECO:0000313" key="10">
    <source>
        <dbReference type="EMBL" id="GGA79097.1"/>
    </source>
</evidence>
<gene>
    <name evidence="10" type="ORF">GCM10011385_36580</name>
</gene>
<feature type="transmembrane region" description="Helical" evidence="9">
    <location>
        <begin position="35"/>
        <end position="55"/>
    </location>
</feature>
<dbReference type="InterPro" id="IPR052157">
    <property type="entry name" value="BCAA_transport_permease"/>
</dbReference>
<dbReference type="RefSeq" id="WP_188722558.1">
    <property type="nucleotide sequence ID" value="NZ_BMIF01000015.1"/>
</dbReference>
<dbReference type="GO" id="GO:0006865">
    <property type="term" value="P:amino acid transport"/>
    <property type="evidence" value="ECO:0007669"/>
    <property type="project" value="UniProtKB-KW"/>
</dbReference>
<dbReference type="PANTHER" id="PTHR11795">
    <property type="entry name" value="BRANCHED-CHAIN AMINO ACID TRANSPORT SYSTEM PERMEASE PROTEIN LIVH"/>
    <property type="match status" value="1"/>
</dbReference>
<feature type="transmembrane region" description="Helical" evidence="9">
    <location>
        <begin position="225"/>
        <end position="254"/>
    </location>
</feature>
<reference evidence="10" key="2">
    <citation type="submission" date="2020-09" db="EMBL/GenBank/DDBJ databases">
        <authorList>
            <person name="Sun Q."/>
            <person name="Zhou Y."/>
        </authorList>
    </citation>
    <scope>NUCLEOTIDE SEQUENCE</scope>
    <source>
        <strain evidence="10">CGMCC 1.15320</strain>
    </source>
</reference>
<feature type="transmembrane region" description="Helical" evidence="9">
    <location>
        <begin position="61"/>
        <end position="88"/>
    </location>
</feature>
<dbReference type="AlphaFoldDB" id="A0A916S1F7"/>
<keyword evidence="3" id="KW-1003">Cell membrane</keyword>
<keyword evidence="2" id="KW-0813">Transport</keyword>
<keyword evidence="7 9" id="KW-0472">Membrane</keyword>
<dbReference type="GO" id="GO:0022857">
    <property type="term" value="F:transmembrane transporter activity"/>
    <property type="evidence" value="ECO:0007669"/>
    <property type="project" value="InterPro"/>
</dbReference>
<feature type="transmembrane region" description="Helical" evidence="9">
    <location>
        <begin position="6"/>
        <end position="28"/>
    </location>
</feature>
<keyword evidence="6 9" id="KW-1133">Transmembrane helix</keyword>
<evidence type="ECO:0000313" key="11">
    <source>
        <dbReference type="Proteomes" id="UP000636264"/>
    </source>
</evidence>
<evidence type="ECO:0000256" key="9">
    <source>
        <dbReference type="SAM" id="Phobius"/>
    </source>
</evidence>
<keyword evidence="4 9" id="KW-0812">Transmembrane</keyword>
<comment type="subcellular location">
    <subcellularLocation>
        <location evidence="1">Cell membrane</location>
        <topology evidence="1">Multi-pass membrane protein</topology>
    </subcellularLocation>
</comment>
<protein>
    <submittedName>
        <fullName evidence="10">Branched-chain amino acid ABC transporter permease</fullName>
    </submittedName>
</protein>
<dbReference type="EMBL" id="BMIF01000015">
    <property type="protein sequence ID" value="GGA79097.1"/>
    <property type="molecule type" value="Genomic_DNA"/>
</dbReference>
<dbReference type="GO" id="GO:0005886">
    <property type="term" value="C:plasma membrane"/>
    <property type="evidence" value="ECO:0007669"/>
    <property type="project" value="UniProtKB-SubCell"/>
</dbReference>
<evidence type="ECO:0000256" key="4">
    <source>
        <dbReference type="ARBA" id="ARBA00022692"/>
    </source>
</evidence>
<evidence type="ECO:0000256" key="6">
    <source>
        <dbReference type="ARBA" id="ARBA00022989"/>
    </source>
</evidence>
<evidence type="ECO:0000256" key="8">
    <source>
        <dbReference type="ARBA" id="ARBA00037998"/>
    </source>
</evidence>
<dbReference type="Pfam" id="PF02653">
    <property type="entry name" value="BPD_transp_2"/>
    <property type="match status" value="1"/>
</dbReference>
<dbReference type="InterPro" id="IPR001851">
    <property type="entry name" value="ABC_transp_permease"/>
</dbReference>
<evidence type="ECO:0000256" key="7">
    <source>
        <dbReference type="ARBA" id="ARBA00023136"/>
    </source>
</evidence>
<organism evidence="10 11">
    <name type="scientific">Nitratireductor aestuarii</name>
    <dbReference type="NCBI Taxonomy" id="1735103"/>
    <lineage>
        <taxon>Bacteria</taxon>
        <taxon>Pseudomonadati</taxon>
        <taxon>Pseudomonadota</taxon>
        <taxon>Alphaproteobacteria</taxon>
        <taxon>Hyphomicrobiales</taxon>
        <taxon>Phyllobacteriaceae</taxon>
        <taxon>Nitratireductor</taxon>
    </lineage>
</organism>
<reference evidence="10" key="1">
    <citation type="journal article" date="2014" name="Int. J. Syst. Evol. Microbiol.">
        <title>Complete genome sequence of Corynebacterium casei LMG S-19264T (=DSM 44701T), isolated from a smear-ripened cheese.</title>
        <authorList>
            <consortium name="US DOE Joint Genome Institute (JGI-PGF)"/>
            <person name="Walter F."/>
            <person name="Albersmeier A."/>
            <person name="Kalinowski J."/>
            <person name="Ruckert C."/>
        </authorList>
    </citation>
    <scope>NUCLEOTIDE SEQUENCE</scope>
    <source>
        <strain evidence="10">CGMCC 1.15320</strain>
    </source>
</reference>
<comment type="similarity">
    <text evidence="8">Belongs to the binding-protein-dependent transport system permease family. LivHM subfamily.</text>
</comment>
<evidence type="ECO:0000256" key="2">
    <source>
        <dbReference type="ARBA" id="ARBA00022448"/>
    </source>
</evidence>
<proteinExistence type="inferred from homology"/>
<dbReference type="PANTHER" id="PTHR11795:SF442">
    <property type="entry name" value="ABC TRANSPORTER ATP-BINDING PROTEIN"/>
    <property type="match status" value="1"/>
</dbReference>
<name>A0A916S1F7_9HYPH</name>
<feature type="transmembrane region" description="Helical" evidence="9">
    <location>
        <begin position="100"/>
        <end position="120"/>
    </location>
</feature>
<keyword evidence="5" id="KW-0029">Amino-acid transport</keyword>
<feature type="transmembrane region" description="Helical" evidence="9">
    <location>
        <begin position="140"/>
        <end position="160"/>
    </location>
</feature>
<sequence>MLLEWSFAIFSGLTLGMAAFLVAAGLTLVFGILKILNFAHGTFFMLGAYVTYSILGTESASMAAFLLATLAAGVVVGGAGWATDLVIFRRLRDSDYHYTLIATFALLLLITGLVKIIWGLDFRLVRPPEVLETTWFIGGIFIPAYSVFVIAAGIVVFLILDFGLQRSWIGKTVQSVARDPWMAEVLGINNRVVMTAAVVVSFMLAGIAGGLLLPNQSLSPALGDVFLLLAFTAVIIGGLGNVRGAFIASILLGLIESVSTVLLPDLPGISIFVALIVFILVRPQGIFSGAQ</sequence>
<comment type="caution">
    <text evidence="10">The sequence shown here is derived from an EMBL/GenBank/DDBJ whole genome shotgun (WGS) entry which is preliminary data.</text>
</comment>
<accession>A0A916S1F7</accession>
<evidence type="ECO:0000256" key="5">
    <source>
        <dbReference type="ARBA" id="ARBA00022970"/>
    </source>
</evidence>
<evidence type="ECO:0000256" key="1">
    <source>
        <dbReference type="ARBA" id="ARBA00004651"/>
    </source>
</evidence>
<evidence type="ECO:0000256" key="3">
    <source>
        <dbReference type="ARBA" id="ARBA00022475"/>
    </source>
</evidence>
<keyword evidence="11" id="KW-1185">Reference proteome</keyword>